<gene>
    <name evidence="1" type="ORF">WMY93_028139</name>
</gene>
<protein>
    <submittedName>
        <fullName evidence="1">Uncharacterized protein</fullName>
    </submittedName>
</protein>
<keyword evidence="2" id="KW-1185">Reference proteome</keyword>
<comment type="caution">
    <text evidence="1">The sequence shown here is derived from an EMBL/GenBank/DDBJ whole genome shotgun (WGS) entry which is preliminary data.</text>
</comment>
<organism evidence="1 2">
    <name type="scientific">Mugilogobius chulae</name>
    <name type="common">yellowstripe goby</name>
    <dbReference type="NCBI Taxonomy" id="88201"/>
    <lineage>
        <taxon>Eukaryota</taxon>
        <taxon>Metazoa</taxon>
        <taxon>Chordata</taxon>
        <taxon>Craniata</taxon>
        <taxon>Vertebrata</taxon>
        <taxon>Euteleostomi</taxon>
        <taxon>Actinopterygii</taxon>
        <taxon>Neopterygii</taxon>
        <taxon>Teleostei</taxon>
        <taxon>Neoteleostei</taxon>
        <taxon>Acanthomorphata</taxon>
        <taxon>Gobiaria</taxon>
        <taxon>Gobiiformes</taxon>
        <taxon>Gobioidei</taxon>
        <taxon>Gobiidae</taxon>
        <taxon>Gobionellinae</taxon>
        <taxon>Mugilogobius</taxon>
    </lineage>
</organism>
<dbReference type="Proteomes" id="UP001460270">
    <property type="component" value="Unassembled WGS sequence"/>
</dbReference>
<evidence type="ECO:0000313" key="2">
    <source>
        <dbReference type="Proteomes" id="UP001460270"/>
    </source>
</evidence>
<dbReference type="EMBL" id="JBBPFD010000021">
    <property type="protein sequence ID" value="KAK7881965.1"/>
    <property type="molecule type" value="Genomic_DNA"/>
</dbReference>
<proteinExistence type="predicted"/>
<reference evidence="2" key="1">
    <citation type="submission" date="2024-04" db="EMBL/GenBank/DDBJ databases">
        <title>Salinicola lusitanus LLJ914,a marine bacterium isolated from the Okinawa Trough.</title>
        <authorList>
            <person name="Li J."/>
        </authorList>
    </citation>
    <scope>NUCLEOTIDE SEQUENCE [LARGE SCALE GENOMIC DNA]</scope>
</reference>
<dbReference type="InterPro" id="IPR027417">
    <property type="entry name" value="P-loop_NTPase"/>
</dbReference>
<dbReference type="SUPFAM" id="SSF52540">
    <property type="entry name" value="P-loop containing nucleoside triphosphate hydrolases"/>
    <property type="match status" value="1"/>
</dbReference>
<sequence length="186" mass="19683">MVHSGSVSLRSWRCEVKILLTEAQMFTSDPHNTLTSCSLQIEFSITKTMGSGGSTDNSGSGNTNCGNTNTGNIGGSNIEINFNKANRSFRSLPAQNIPWREVDWSDSALAELVTRVKTFKPKGASQLRVLLYGPAGSGKSAFVDSVAGAVDGQSVTLTEAGGTAFTSHTLKLKGDKDTRSQLCSTT</sequence>
<name>A0AAW0MR39_9GOBI</name>
<evidence type="ECO:0000313" key="1">
    <source>
        <dbReference type="EMBL" id="KAK7881965.1"/>
    </source>
</evidence>
<accession>A0AAW0MR39</accession>
<dbReference type="AlphaFoldDB" id="A0AAW0MR39"/>